<keyword evidence="6" id="KW-0653">Protein transport</keyword>
<dbReference type="EMBL" id="LXQA010008339">
    <property type="protein sequence ID" value="MCH85352.1"/>
    <property type="molecule type" value="Genomic_DNA"/>
</dbReference>
<dbReference type="AlphaFoldDB" id="A0A392MCX2"/>
<evidence type="ECO:0000313" key="9">
    <source>
        <dbReference type="Proteomes" id="UP000265520"/>
    </source>
</evidence>
<keyword evidence="7" id="KW-0539">Nucleus</keyword>
<dbReference type="GO" id="GO:0005737">
    <property type="term" value="C:cytoplasm"/>
    <property type="evidence" value="ECO:0007669"/>
    <property type="project" value="UniProtKB-SubCell"/>
</dbReference>
<protein>
    <submittedName>
        <fullName evidence="8">Exportin-4-like</fullName>
    </submittedName>
</protein>
<dbReference type="GO" id="GO:0006611">
    <property type="term" value="P:protein export from nucleus"/>
    <property type="evidence" value="ECO:0007669"/>
    <property type="project" value="TreeGrafter"/>
</dbReference>
<feature type="non-terminal residue" evidence="8">
    <location>
        <position position="1"/>
    </location>
</feature>
<keyword evidence="9" id="KW-1185">Reference proteome</keyword>
<dbReference type="InterPro" id="IPR044189">
    <property type="entry name" value="XPO4/7-like"/>
</dbReference>
<evidence type="ECO:0000256" key="3">
    <source>
        <dbReference type="ARBA" id="ARBA00009466"/>
    </source>
</evidence>
<dbReference type="PANTHER" id="PTHR12596">
    <property type="entry name" value="EXPORTIN 4,7-RELATED"/>
    <property type="match status" value="1"/>
</dbReference>
<keyword evidence="5" id="KW-0963">Cytoplasm</keyword>
<dbReference type="Proteomes" id="UP000265520">
    <property type="component" value="Unassembled WGS sequence"/>
</dbReference>
<evidence type="ECO:0000256" key="7">
    <source>
        <dbReference type="ARBA" id="ARBA00023242"/>
    </source>
</evidence>
<sequence length="124" mass="14058">DGKMHERHLLQLLSGILEWVDPPDAVSKAIENGKSDSEMIDGCRALLAIANVTTPYVFDNLLKSLRAIGTFTFLSMLMSEVIKVLITRNTEEETWSWEARDILLDTWTALLMEVSVPIYQYKKG</sequence>
<evidence type="ECO:0000256" key="2">
    <source>
        <dbReference type="ARBA" id="ARBA00004496"/>
    </source>
</evidence>
<evidence type="ECO:0000256" key="5">
    <source>
        <dbReference type="ARBA" id="ARBA00022490"/>
    </source>
</evidence>
<evidence type="ECO:0000256" key="1">
    <source>
        <dbReference type="ARBA" id="ARBA00004123"/>
    </source>
</evidence>
<dbReference type="GO" id="GO:0005643">
    <property type="term" value="C:nuclear pore"/>
    <property type="evidence" value="ECO:0007669"/>
    <property type="project" value="TreeGrafter"/>
</dbReference>
<comment type="similarity">
    <text evidence="3">Belongs to the exportin family.</text>
</comment>
<dbReference type="GO" id="GO:0005049">
    <property type="term" value="F:nuclear export signal receptor activity"/>
    <property type="evidence" value="ECO:0007669"/>
    <property type="project" value="InterPro"/>
</dbReference>
<dbReference type="PANTHER" id="PTHR12596:SF1">
    <property type="entry name" value="EXPORTIN-4"/>
    <property type="match status" value="1"/>
</dbReference>
<evidence type="ECO:0000313" key="8">
    <source>
        <dbReference type="EMBL" id="MCH85352.1"/>
    </source>
</evidence>
<comment type="subcellular location">
    <subcellularLocation>
        <location evidence="2">Cytoplasm</location>
    </subcellularLocation>
    <subcellularLocation>
        <location evidence="1">Nucleus</location>
    </subcellularLocation>
</comment>
<evidence type="ECO:0000256" key="6">
    <source>
        <dbReference type="ARBA" id="ARBA00022927"/>
    </source>
</evidence>
<reference evidence="8 9" key="1">
    <citation type="journal article" date="2018" name="Front. Plant Sci.">
        <title>Red Clover (Trifolium pratense) and Zigzag Clover (T. medium) - A Picture of Genomic Similarities and Differences.</title>
        <authorList>
            <person name="Dluhosova J."/>
            <person name="Istvanek J."/>
            <person name="Nedelnik J."/>
            <person name="Repkova J."/>
        </authorList>
    </citation>
    <scope>NUCLEOTIDE SEQUENCE [LARGE SCALE GENOMIC DNA]</scope>
    <source>
        <strain evidence="9">cv. 10/8</strain>
        <tissue evidence="8">Leaf</tissue>
    </source>
</reference>
<gene>
    <name evidence="8" type="ORF">A2U01_0006196</name>
</gene>
<keyword evidence="4" id="KW-0813">Transport</keyword>
<proteinExistence type="inferred from homology"/>
<comment type="caution">
    <text evidence="8">The sequence shown here is derived from an EMBL/GenBank/DDBJ whole genome shotgun (WGS) entry which is preliminary data.</text>
</comment>
<accession>A0A392MCX2</accession>
<organism evidence="8 9">
    <name type="scientific">Trifolium medium</name>
    <dbReference type="NCBI Taxonomy" id="97028"/>
    <lineage>
        <taxon>Eukaryota</taxon>
        <taxon>Viridiplantae</taxon>
        <taxon>Streptophyta</taxon>
        <taxon>Embryophyta</taxon>
        <taxon>Tracheophyta</taxon>
        <taxon>Spermatophyta</taxon>
        <taxon>Magnoliopsida</taxon>
        <taxon>eudicotyledons</taxon>
        <taxon>Gunneridae</taxon>
        <taxon>Pentapetalae</taxon>
        <taxon>rosids</taxon>
        <taxon>fabids</taxon>
        <taxon>Fabales</taxon>
        <taxon>Fabaceae</taxon>
        <taxon>Papilionoideae</taxon>
        <taxon>50 kb inversion clade</taxon>
        <taxon>NPAAA clade</taxon>
        <taxon>Hologalegina</taxon>
        <taxon>IRL clade</taxon>
        <taxon>Trifolieae</taxon>
        <taxon>Trifolium</taxon>
    </lineage>
</organism>
<name>A0A392MCX2_9FABA</name>
<evidence type="ECO:0000256" key="4">
    <source>
        <dbReference type="ARBA" id="ARBA00022448"/>
    </source>
</evidence>